<dbReference type="Pfam" id="PF23290">
    <property type="entry name" value="KOW5_SPT5"/>
    <property type="match status" value="1"/>
</dbReference>
<dbReference type="InterPro" id="IPR041973">
    <property type="entry name" value="KOW_Spt5_1"/>
</dbReference>
<organism evidence="3 4">
    <name type="scientific">Zostera marina</name>
    <name type="common">Eelgrass</name>
    <dbReference type="NCBI Taxonomy" id="29655"/>
    <lineage>
        <taxon>Eukaryota</taxon>
        <taxon>Viridiplantae</taxon>
        <taxon>Streptophyta</taxon>
        <taxon>Embryophyta</taxon>
        <taxon>Tracheophyta</taxon>
        <taxon>Spermatophyta</taxon>
        <taxon>Magnoliopsida</taxon>
        <taxon>Liliopsida</taxon>
        <taxon>Zosteraceae</taxon>
        <taxon>Zostera</taxon>
    </lineage>
</organism>
<feature type="compositionally biased region" description="Polar residues" evidence="1">
    <location>
        <begin position="447"/>
        <end position="459"/>
    </location>
</feature>
<dbReference type="InterPro" id="IPR005824">
    <property type="entry name" value="KOW"/>
</dbReference>
<feature type="compositionally biased region" description="Basic and acidic residues" evidence="1">
    <location>
        <begin position="1243"/>
        <end position="1256"/>
    </location>
</feature>
<evidence type="ECO:0000313" key="4">
    <source>
        <dbReference type="Proteomes" id="UP000036987"/>
    </source>
</evidence>
<feature type="non-terminal residue" evidence="3">
    <location>
        <position position="1"/>
    </location>
</feature>
<dbReference type="PANTHER" id="PTHR11125">
    <property type="entry name" value="SUPPRESSOR OF TY 5"/>
    <property type="match status" value="1"/>
</dbReference>
<feature type="region of interest" description="Disordered" evidence="1">
    <location>
        <begin position="644"/>
        <end position="667"/>
    </location>
</feature>
<feature type="compositionally biased region" description="Polar residues" evidence="1">
    <location>
        <begin position="1202"/>
        <end position="1213"/>
    </location>
</feature>
<dbReference type="SMART" id="SM00739">
    <property type="entry name" value="KOW"/>
    <property type="match status" value="2"/>
</dbReference>
<dbReference type="InterPro" id="IPR014722">
    <property type="entry name" value="Rib_uL2_dom2"/>
</dbReference>
<keyword evidence="4" id="KW-1185">Reference proteome</keyword>
<dbReference type="InterPro" id="IPR057936">
    <property type="entry name" value="KOWx_Spt5"/>
</dbReference>
<feature type="domain" description="KOW" evidence="2">
    <location>
        <begin position="291"/>
        <end position="318"/>
    </location>
</feature>
<protein>
    <recommendedName>
        <fullName evidence="2">KOW domain-containing protein</fullName>
    </recommendedName>
</protein>
<dbReference type="STRING" id="29655.A0A0K9PV13"/>
<sequence>GGGVSLKESGVPSPRLISSRELEDFRPHIQMKRDRLTGDHFEILDGLMLKEGYLYKKLSITSISLLAVQPSKNEISKFNAAKIDNAEDLNWLSLVYGEQKKIRVAESENDIENKGESASSKGYEVHDIVLFGRKDFGVIIGIKGDSIQILKGDTEEQKLATILRRELKNKCADKMFTASDRHMKTICINDSIRVLDGQFEGREGIVRHMYKGFLFIYDETASENCGYICVKSQLCANTKKPKTSSKGNAKNDKMGCSSSYVDTVESVDMEAMDANESSESRRPRWTNIDSPFSIGQTVRIRVGPRKGYLCRVISIYRSKVTVKLDSLGKVMTVKSDDISDMTVKNSVRDTSAETSFNQFSSQDGATDGGWGEPSGNSSWNLNASTTARDDWPGFSTTVLPAPSCDDNKDNASEADPWSSKTKQKIDDQSNATDSWDKGNNAMESWDKGTSSNGGQTSAWDNAGGDICKMKEQTNGWEKDAGGGNSLHVSLDDKLESWSTKVKISVGDDIWSKGKSVSGKEADGWGKDVSSSNKNVSGADNSSWGKTSEISNQNKSTSPAWKQNAHQTVEHRVQPSMVHGEQSSESWEKPACDQSDDWGKSIKSTKSEQSSNWEKTVPAACDLSGGWGRSDKPIQSVSMGMLQNEQSNKWEKTVSSSSNVSDGWGKLDTSTKVAPLGGDWANACEKMSTSSSVNGSQSRLWEKPKVSSGVPSDNWIKPNNGAENESGGWQKTKALNLGEANGCNKLDSSNNAWGGERNQPNRFGGLQNNSQGRGKGRNFNSEGGRQSSNCGRGGDWNQHGNTDDKSAWGSKCNDKSERKDQDSWNESSNFGGKGDYKQKSEDISNGSKTFGRGFSRDQQNTNSGNAFSGNSSNWGNDKKDSWGNSSVRNDDWGSKSNYDPERKGQDSWSAPNNFGSRGGDGSGCEDRDQSSWKNDQQDHRDVAFSDHSSSWGKNQYDSWGKSDSSVRNKGSDWNSRGENVDDEATGSFSNWDRPKTYSSAKDTEWTKNEGTNWSKPKDADSSGRKSWNQTGGWNSGGHAGRSGNWNRGERSFGGGGRGRGRNFNRDREDQQNSYGNWNQEKNISGKQSSGGFEGNSSRAGWSTEKGILEFPESRSDWSSSSWGKNSGTIGKDSGTNQHNSYKSSMGPPKLDGEWQNNSWGKEAKNGSATSESKSDWSSSGSWGGKDNTNKGSMGPPRSDGEWHSNSWEKGSSSAEKAEMKDALIQEKTPAPYSQGGEKCSGGWEKPKDKDSGSKGGW</sequence>
<dbReference type="OrthoDB" id="28901at2759"/>
<dbReference type="Proteomes" id="UP000036987">
    <property type="component" value="Unassembled WGS sequence"/>
</dbReference>
<dbReference type="InterPro" id="IPR041977">
    <property type="entry name" value="KOW_Spt5_4"/>
</dbReference>
<feature type="compositionally biased region" description="Polar residues" evidence="1">
    <location>
        <begin position="905"/>
        <end position="914"/>
    </location>
</feature>
<evidence type="ECO:0000259" key="2">
    <source>
        <dbReference type="SMART" id="SM00739"/>
    </source>
</evidence>
<dbReference type="AlphaFoldDB" id="A0A0K9PV13"/>
<feature type="compositionally biased region" description="Polar residues" evidence="1">
    <location>
        <begin position="745"/>
        <end position="789"/>
    </location>
</feature>
<dbReference type="CDD" id="cd06084">
    <property type="entry name" value="KOW_Spt5_4"/>
    <property type="match status" value="1"/>
</dbReference>
<evidence type="ECO:0000313" key="3">
    <source>
        <dbReference type="EMBL" id="KMZ72878.1"/>
    </source>
</evidence>
<dbReference type="Gene3D" id="2.30.30.30">
    <property type="match status" value="1"/>
</dbReference>
<dbReference type="InterPro" id="IPR039659">
    <property type="entry name" value="SPT5"/>
</dbReference>
<dbReference type="GO" id="GO:0032784">
    <property type="term" value="P:regulation of DNA-templated transcription elongation"/>
    <property type="evidence" value="ECO:0007669"/>
    <property type="project" value="InterPro"/>
</dbReference>
<feature type="compositionally biased region" description="Low complexity" evidence="1">
    <location>
        <begin position="1174"/>
        <end position="1185"/>
    </location>
</feature>
<comment type="caution">
    <text evidence="3">The sequence shown here is derived from an EMBL/GenBank/DDBJ whole genome shotgun (WGS) entry which is preliminary data.</text>
</comment>
<feature type="compositionally biased region" description="Polar residues" evidence="1">
    <location>
        <begin position="1070"/>
        <end position="1099"/>
    </location>
</feature>
<dbReference type="Pfam" id="PF23291">
    <property type="entry name" value="KOW4_SPT5"/>
    <property type="match status" value="1"/>
</dbReference>
<feature type="region of interest" description="Disordered" evidence="1">
    <location>
        <begin position="687"/>
        <end position="1256"/>
    </location>
</feature>
<feature type="compositionally biased region" description="Basic and acidic residues" evidence="1">
    <location>
        <begin position="887"/>
        <end position="904"/>
    </location>
</feature>
<feature type="compositionally biased region" description="Polar residues" evidence="1">
    <location>
        <begin position="374"/>
        <end position="386"/>
    </location>
</feature>
<feature type="compositionally biased region" description="Polar residues" evidence="1">
    <location>
        <begin position="528"/>
        <end position="566"/>
    </location>
</feature>
<feature type="compositionally biased region" description="Basic and acidic residues" evidence="1">
    <location>
        <begin position="1214"/>
        <end position="1223"/>
    </location>
</feature>
<feature type="compositionally biased region" description="Basic and acidic residues" evidence="1">
    <location>
        <begin position="923"/>
        <end position="943"/>
    </location>
</feature>
<feature type="compositionally biased region" description="Low complexity" evidence="1">
    <location>
        <begin position="859"/>
        <end position="874"/>
    </location>
</feature>
<dbReference type="PANTHER" id="PTHR11125:SF8">
    <property type="entry name" value="PROTEIN RNA-DIRECTED DNA METHYLATION 3"/>
    <property type="match status" value="1"/>
</dbReference>
<accession>A0A0K9PV13</accession>
<dbReference type="Pfam" id="PF23042">
    <property type="entry name" value="KOW1_SPT5"/>
    <property type="match status" value="1"/>
</dbReference>
<feature type="compositionally biased region" description="Basic and acidic residues" evidence="1">
    <location>
        <begin position="800"/>
        <end position="821"/>
    </location>
</feature>
<feature type="compositionally biased region" description="Polar residues" evidence="1">
    <location>
        <begin position="644"/>
        <end position="660"/>
    </location>
</feature>
<dbReference type="Pfam" id="PF23037">
    <property type="entry name" value="KOWx_SPT5"/>
    <property type="match status" value="1"/>
</dbReference>
<gene>
    <name evidence="3" type="ORF">ZOSMA_159G00420</name>
</gene>
<feature type="domain" description="KOW" evidence="2">
    <location>
        <begin position="185"/>
        <end position="212"/>
    </location>
</feature>
<feature type="compositionally biased region" description="Polar residues" evidence="1">
    <location>
        <begin position="945"/>
        <end position="962"/>
    </location>
</feature>
<feature type="compositionally biased region" description="Polar residues" evidence="1">
    <location>
        <begin position="352"/>
        <end position="364"/>
    </location>
</feature>
<feature type="compositionally biased region" description="Polar residues" evidence="1">
    <location>
        <begin position="601"/>
        <end position="613"/>
    </location>
</feature>
<proteinExistence type="predicted"/>
<evidence type="ECO:0000256" key="1">
    <source>
        <dbReference type="SAM" id="MobiDB-lite"/>
    </source>
</evidence>
<name>A0A0K9PV13_ZOSMR</name>
<feature type="region of interest" description="Disordered" evidence="1">
    <location>
        <begin position="510"/>
        <end position="615"/>
    </location>
</feature>
<reference evidence="4" key="1">
    <citation type="journal article" date="2016" name="Nature">
        <title>The genome of the seagrass Zostera marina reveals angiosperm adaptation to the sea.</title>
        <authorList>
            <person name="Olsen J.L."/>
            <person name="Rouze P."/>
            <person name="Verhelst B."/>
            <person name="Lin Y.-C."/>
            <person name="Bayer T."/>
            <person name="Collen J."/>
            <person name="Dattolo E."/>
            <person name="De Paoli E."/>
            <person name="Dittami S."/>
            <person name="Maumus F."/>
            <person name="Michel G."/>
            <person name="Kersting A."/>
            <person name="Lauritano C."/>
            <person name="Lohaus R."/>
            <person name="Toepel M."/>
            <person name="Tonon T."/>
            <person name="Vanneste K."/>
            <person name="Amirebrahimi M."/>
            <person name="Brakel J."/>
            <person name="Bostroem C."/>
            <person name="Chovatia M."/>
            <person name="Grimwood J."/>
            <person name="Jenkins J.W."/>
            <person name="Jueterbock A."/>
            <person name="Mraz A."/>
            <person name="Stam W.T."/>
            <person name="Tice H."/>
            <person name="Bornberg-Bauer E."/>
            <person name="Green P.J."/>
            <person name="Pearson G.A."/>
            <person name="Procaccini G."/>
            <person name="Duarte C.M."/>
            <person name="Schmutz J."/>
            <person name="Reusch T.B.H."/>
            <person name="Van de Peer Y."/>
        </authorList>
    </citation>
    <scope>NUCLEOTIDE SEQUENCE [LARGE SCALE GENOMIC DNA]</scope>
    <source>
        <strain evidence="4">cv. Finnish</strain>
    </source>
</reference>
<feature type="compositionally biased region" description="Polar residues" evidence="1">
    <location>
        <begin position="687"/>
        <end position="698"/>
    </location>
</feature>
<dbReference type="InterPro" id="IPR041978">
    <property type="entry name" value="KOW_Spt5_5"/>
</dbReference>
<feature type="region of interest" description="Disordered" evidence="1">
    <location>
        <begin position="348"/>
        <end position="466"/>
    </location>
</feature>
<dbReference type="EMBL" id="LFYR01000619">
    <property type="protein sequence ID" value="KMZ72878.1"/>
    <property type="molecule type" value="Genomic_DNA"/>
</dbReference>
<dbReference type="GO" id="GO:0006357">
    <property type="term" value="P:regulation of transcription by RNA polymerase II"/>
    <property type="evidence" value="ECO:0007669"/>
    <property type="project" value="InterPro"/>
</dbReference>
<feature type="compositionally biased region" description="Polar residues" evidence="1">
    <location>
        <begin position="1122"/>
        <end position="1142"/>
    </location>
</feature>
<feature type="compositionally biased region" description="Polar residues" evidence="1">
    <location>
        <begin position="985"/>
        <end position="999"/>
    </location>
</feature>